<feature type="compositionally biased region" description="Low complexity" evidence="1">
    <location>
        <begin position="23"/>
        <end position="33"/>
    </location>
</feature>
<accession>A0ABZ0HR47</accession>
<feature type="region of interest" description="Disordered" evidence="1">
    <location>
        <begin position="19"/>
        <end position="61"/>
    </location>
</feature>
<proteinExistence type="predicted"/>
<name>A0ABZ0HR47_9HYPH</name>
<dbReference type="RefSeq" id="WP_407338713.1">
    <property type="nucleotide sequence ID" value="NZ_CP136862.1"/>
</dbReference>
<dbReference type="EMBL" id="CP136862">
    <property type="protein sequence ID" value="WOJ89271.1"/>
    <property type="molecule type" value="Genomic_DNA"/>
</dbReference>
<evidence type="ECO:0000256" key="1">
    <source>
        <dbReference type="SAM" id="MobiDB-lite"/>
    </source>
</evidence>
<organism evidence="2 3">
    <name type="scientific">Methylocapsa polymorpha</name>
    <dbReference type="NCBI Taxonomy" id="3080828"/>
    <lineage>
        <taxon>Bacteria</taxon>
        <taxon>Pseudomonadati</taxon>
        <taxon>Pseudomonadota</taxon>
        <taxon>Alphaproteobacteria</taxon>
        <taxon>Hyphomicrobiales</taxon>
        <taxon>Beijerinckiaceae</taxon>
        <taxon>Methylocapsa</taxon>
    </lineage>
</organism>
<feature type="compositionally biased region" description="Basic and acidic residues" evidence="1">
    <location>
        <begin position="45"/>
        <end position="55"/>
    </location>
</feature>
<sequence length="74" mass="7343">MSISAISAFGAQALYASRSSANPPVSQPQTTAPSQPPVKPAEVNAGHDGDSDDHSVATANSSTLASVNAAYASN</sequence>
<evidence type="ECO:0000313" key="2">
    <source>
        <dbReference type="EMBL" id="WOJ89271.1"/>
    </source>
</evidence>
<reference evidence="2 3" key="1">
    <citation type="submission" date="2023-10" db="EMBL/GenBank/DDBJ databases">
        <title>Novel methanotroph of the genus Methylocapsa from a subarctic wetland.</title>
        <authorList>
            <person name="Belova S.E."/>
            <person name="Oshkin I.Y."/>
            <person name="Miroshnikov K."/>
            <person name="Dedysh S.N."/>
        </authorList>
    </citation>
    <scope>NUCLEOTIDE SEQUENCE [LARGE SCALE GENOMIC DNA]</scope>
    <source>
        <strain evidence="2 3">RX1</strain>
    </source>
</reference>
<protein>
    <submittedName>
        <fullName evidence="2">Uncharacterized protein</fullName>
    </submittedName>
</protein>
<evidence type="ECO:0000313" key="3">
    <source>
        <dbReference type="Proteomes" id="UP001626536"/>
    </source>
</evidence>
<dbReference type="Proteomes" id="UP001626536">
    <property type="component" value="Chromosome"/>
</dbReference>
<keyword evidence="3" id="KW-1185">Reference proteome</keyword>
<gene>
    <name evidence="2" type="ORF">RZS28_15935</name>
</gene>